<dbReference type="Pfam" id="PF03466">
    <property type="entry name" value="LysR_substrate"/>
    <property type="match status" value="1"/>
</dbReference>
<dbReference type="FunFam" id="1.10.10.10:FF:000001">
    <property type="entry name" value="LysR family transcriptional regulator"/>
    <property type="match status" value="1"/>
</dbReference>
<dbReference type="KEGG" id="barh:WN72_33565"/>
<dbReference type="GO" id="GO:0032993">
    <property type="term" value="C:protein-DNA complex"/>
    <property type="evidence" value="ECO:0007669"/>
    <property type="project" value="TreeGrafter"/>
</dbReference>
<evidence type="ECO:0000313" key="7">
    <source>
        <dbReference type="EMBL" id="QOZ70682.1"/>
    </source>
</evidence>
<feature type="domain" description="HTH lysR-type" evidence="6">
    <location>
        <begin position="1"/>
        <end position="58"/>
    </location>
</feature>
<dbReference type="InterPro" id="IPR005119">
    <property type="entry name" value="LysR_subst-bd"/>
</dbReference>
<proteinExistence type="inferred from homology"/>
<accession>A0AAE7NT53</accession>
<dbReference type="PANTHER" id="PTHR30346">
    <property type="entry name" value="TRANSCRIPTIONAL DUAL REGULATOR HCAR-RELATED"/>
    <property type="match status" value="1"/>
</dbReference>
<evidence type="ECO:0000256" key="2">
    <source>
        <dbReference type="ARBA" id="ARBA00009437"/>
    </source>
</evidence>
<evidence type="ECO:0000256" key="4">
    <source>
        <dbReference type="ARBA" id="ARBA00023125"/>
    </source>
</evidence>
<dbReference type="InterPro" id="IPR000847">
    <property type="entry name" value="LysR_HTH_N"/>
</dbReference>
<dbReference type="GO" id="GO:0003700">
    <property type="term" value="F:DNA-binding transcription factor activity"/>
    <property type="evidence" value="ECO:0007669"/>
    <property type="project" value="InterPro"/>
</dbReference>
<evidence type="ECO:0000259" key="6">
    <source>
        <dbReference type="PROSITE" id="PS50931"/>
    </source>
</evidence>
<reference evidence="7 8" key="1">
    <citation type="submission" date="2018-06" db="EMBL/GenBank/DDBJ databases">
        <title>Comparative genomics of Bradyrhizobium nodulating Arachidis hypogaea.</title>
        <authorList>
            <person name="Li Y."/>
        </authorList>
    </citation>
    <scope>NUCLEOTIDE SEQUENCE [LARGE SCALE GENOMIC DNA]</scope>
    <source>
        <strain evidence="7 8">CCBAU 051107</strain>
    </source>
</reference>
<dbReference type="PANTHER" id="PTHR30346:SF30">
    <property type="entry name" value="SMALL NEUTRAL PROTEASE REGULATORY PROTEIN"/>
    <property type="match status" value="1"/>
</dbReference>
<evidence type="ECO:0000256" key="3">
    <source>
        <dbReference type="ARBA" id="ARBA00023015"/>
    </source>
</evidence>
<protein>
    <submittedName>
        <fullName evidence="7">LysR family transcriptional regulator</fullName>
    </submittedName>
</protein>
<organism evidence="7 8">
    <name type="scientific">Bradyrhizobium arachidis</name>
    <dbReference type="NCBI Taxonomy" id="858423"/>
    <lineage>
        <taxon>Bacteria</taxon>
        <taxon>Pseudomonadati</taxon>
        <taxon>Pseudomonadota</taxon>
        <taxon>Alphaproteobacteria</taxon>
        <taxon>Hyphomicrobiales</taxon>
        <taxon>Nitrobacteraceae</taxon>
        <taxon>Bradyrhizobium</taxon>
    </lineage>
</organism>
<evidence type="ECO:0000256" key="1">
    <source>
        <dbReference type="ARBA" id="ARBA00003502"/>
    </source>
</evidence>
<keyword evidence="5" id="KW-0804">Transcription</keyword>
<dbReference type="Gene3D" id="3.40.190.10">
    <property type="entry name" value="Periplasmic binding protein-like II"/>
    <property type="match status" value="2"/>
</dbReference>
<dbReference type="RefSeq" id="WP_092219938.1">
    <property type="nucleotide sequence ID" value="NZ_CP030050.1"/>
</dbReference>
<dbReference type="PROSITE" id="PS50931">
    <property type="entry name" value="HTH_LYSR"/>
    <property type="match status" value="1"/>
</dbReference>
<comment type="similarity">
    <text evidence="2">Belongs to the LysR transcriptional regulatory family.</text>
</comment>
<dbReference type="EMBL" id="CP030050">
    <property type="protein sequence ID" value="QOZ70682.1"/>
    <property type="molecule type" value="Genomic_DNA"/>
</dbReference>
<dbReference type="SUPFAM" id="SSF46785">
    <property type="entry name" value="Winged helix' DNA-binding domain"/>
    <property type="match status" value="1"/>
</dbReference>
<comment type="function">
    <text evidence="1">NodD regulates the expression of the nodABCFE genes which encode other nodulation proteins. NodD is also a negative regulator of its own expression. Binds flavonoids as inducers.</text>
</comment>
<sequence length="293" mass="32489">MERRHLRYLLALSEEGSFTRAAERVGIAQPPFSKQIRDMEHEIGAALVERLPRGAVLTEAGHAFVARARAIEDAFAAAVDEARRIGTGHAGRLRVGFTETGIFHPRVVACFLRFRQRYPGVELVLEEQLSVALVSLLREGRLDAAFIRPPLPTDDGWERRAFASEPLVVAIPKGHRLAARRTVRLTDLRDEPFVFYHRRVRPGLTDTIISACERAGFTPRESQIVTKIPSALRLVAAGAGVAIVPASMSRVGAVDLRFLALGDRLSAEIALIWRKDCRSMSLPGFVAETERVR</sequence>
<dbReference type="SUPFAM" id="SSF53850">
    <property type="entry name" value="Periplasmic binding protein-like II"/>
    <property type="match status" value="1"/>
</dbReference>
<evidence type="ECO:0000313" key="8">
    <source>
        <dbReference type="Proteomes" id="UP000594015"/>
    </source>
</evidence>
<dbReference type="Gene3D" id="1.10.10.10">
    <property type="entry name" value="Winged helix-like DNA-binding domain superfamily/Winged helix DNA-binding domain"/>
    <property type="match status" value="1"/>
</dbReference>
<gene>
    <name evidence="7" type="ORF">WN72_33565</name>
</gene>
<evidence type="ECO:0000256" key="5">
    <source>
        <dbReference type="ARBA" id="ARBA00023163"/>
    </source>
</evidence>
<dbReference type="InterPro" id="IPR036390">
    <property type="entry name" value="WH_DNA-bd_sf"/>
</dbReference>
<name>A0AAE7NT53_9BRAD</name>
<dbReference type="PRINTS" id="PR00039">
    <property type="entry name" value="HTHLYSR"/>
</dbReference>
<dbReference type="InterPro" id="IPR036388">
    <property type="entry name" value="WH-like_DNA-bd_sf"/>
</dbReference>
<keyword evidence="3" id="KW-0805">Transcription regulation</keyword>
<dbReference type="Proteomes" id="UP000594015">
    <property type="component" value="Chromosome"/>
</dbReference>
<dbReference type="Pfam" id="PF00126">
    <property type="entry name" value="HTH_1"/>
    <property type="match status" value="1"/>
</dbReference>
<keyword evidence="4" id="KW-0238">DNA-binding</keyword>
<dbReference type="AlphaFoldDB" id="A0AAE7NT53"/>
<dbReference type="GO" id="GO:0003677">
    <property type="term" value="F:DNA binding"/>
    <property type="evidence" value="ECO:0007669"/>
    <property type="project" value="UniProtKB-KW"/>
</dbReference>